<reference evidence="2 3" key="1">
    <citation type="submission" date="2020-08" db="EMBL/GenBank/DDBJ databases">
        <title>Genomic Encyclopedia of Type Strains, Phase IV (KMG-IV): sequencing the most valuable type-strain genomes for metagenomic binning, comparative biology and taxonomic classification.</title>
        <authorList>
            <person name="Goeker M."/>
        </authorList>
    </citation>
    <scope>NUCLEOTIDE SEQUENCE [LARGE SCALE GENOMIC DNA]</scope>
    <source>
        <strain evidence="2 3">DSM 26944</strain>
    </source>
</reference>
<name>A0A7W9B1Q4_9HYPH</name>
<keyword evidence="3" id="KW-1185">Reference proteome</keyword>
<evidence type="ECO:0000313" key="2">
    <source>
        <dbReference type="EMBL" id="MBB5704643.1"/>
    </source>
</evidence>
<dbReference type="EMBL" id="JACIJG010000044">
    <property type="protein sequence ID" value="MBB5704643.1"/>
    <property type="molecule type" value="Genomic_DNA"/>
</dbReference>
<comment type="caution">
    <text evidence="2">The sequence shown here is derived from an EMBL/GenBank/DDBJ whole genome shotgun (WGS) entry which is preliminary data.</text>
</comment>
<keyword evidence="1" id="KW-0812">Transmembrane</keyword>
<dbReference type="Proteomes" id="UP000555546">
    <property type="component" value="Unassembled WGS sequence"/>
</dbReference>
<organism evidence="2 3">
    <name type="scientific">Brucella daejeonensis</name>
    <dbReference type="NCBI Taxonomy" id="659015"/>
    <lineage>
        <taxon>Bacteria</taxon>
        <taxon>Pseudomonadati</taxon>
        <taxon>Pseudomonadota</taxon>
        <taxon>Alphaproteobacteria</taxon>
        <taxon>Hyphomicrobiales</taxon>
        <taxon>Brucellaceae</taxon>
        <taxon>Brucella/Ochrobactrum group</taxon>
        <taxon>Brucella</taxon>
    </lineage>
</organism>
<evidence type="ECO:0000256" key="1">
    <source>
        <dbReference type="SAM" id="Phobius"/>
    </source>
</evidence>
<keyword evidence="1" id="KW-0472">Membrane</keyword>
<evidence type="ECO:0000313" key="3">
    <source>
        <dbReference type="Proteomes" id="UP000555546"/>
    </source>
</evidence>
<keyword evidence="1" id="KW-1133">Transmembrane helix</keyword>
<proteinExistence type="predicted"/>
<accession>A0A7W9B1Q4</accession>
<sequence length="55" mass="6070">MNPVILWRDYHLIEALPAQVVLADTACGSNRLRKAIANKAAIAVITITATILWLR</sequence>
<evidence type="ECO:0008006" key="4">
    <source>
        <dbReference type="Google" id="ProtNLM"/>
    </source>
</evidence>
<feature type="transmembrane region" description="Helical" evidence="1">
    <location>
        <begin position="36"/>
        <end position="54"/>
    </location>
</feature>
<protein>
    <recommendedName>
        <fullName evidence="4">Transposase</fullName>
    </recommendedName>
</protein>
<gene>
    <name evidence="2" type="ORF">FHS76_004573</name>
</gene>
<dbReference type="AlphaFoldDB" id="A0A7W9B1Q4"/>